<protein>
    <submittedName>
        <fullName evidence="1">Uncharacterized protein</fullName>
    </submittedName>
</protein>
<evidence type="ECO:0000313" key="2">
    <source>
        <dbReference type="Proteomes" id="UP000247612"/>
    </source>
</evidence>
<dbReference type="Proteomes" id="UP000247612">
    <property type="component" value="Unassembled WGS sequence"/>
</dbReference>
<keyword evidence="2" id="KW-1185">Reference proteome</keyword>
<gene>
    <name evidence="1" type="ORF">DES51_10481</name>
</gene>
<organism evidence="1 2">
    <name type="scientific">Dielma fastidiosa</name>
    <dbReference type="NCBI Taxonomy" id="1034346"/>
    <lineage>
        <taxon>Bacteria</taxon>
        <taxon>Bacillati</taxon>
        <taxon>Bacillota</taxon>
        <taxon>Erysipelotrichia</taxon>
        <taxon>Erysipelotrichales</taxon>
        <taxon>Erysipelotrichaceae</taxon>
        <taxon>Dielma</taxon>
    </lineage>
</organism>
<reference evidence="1 2" key="1">
    <citation type="submission" date="2018-05" db="EMBL/GenBank/DDBJ databases">
        <title>Genomic Encyclopedia of Type Strains, Phase IV (KMG-IV): sequencing the most valuable type-strain genomes for metagenomic binning, comparative biology and taxonomic classification.</title>
        <authorList>
            <person name="Goeker M."/>
        </authorList>
    </citation>
    <scope>NUCLEOTIDE SEQUENCE [LARGE SCALE GENOMIC DNA]</scope>
    <source>
        <strain evidence="1 2">JC118</strain>
    </source>
</reference>
<accession>A0A318LEK4</accession>
<proteinExistence type="predicted"/>
<comment type="caution">
    <text evidence="1">The sequence shown here is derived from an EMBL/GenBank/DDBJ whole genome shotgun (WGS) entry which is preliminary data.</text>
</comment>
<dbReference type="EMBL" id="QJKH01000004">
    <property type="protein sequence ID" value="PXX80077.1"/>
    <property type="molecule type" value="Genomic_DNA"/>
</dbReference>
<sequence>MQDMEKFVSEDHPREEKVKFAGPLGLLESLGFLIDE</sequence>
<name>A0A318LEK4_9FIRM</name>
<evidence type="ECO:0000313" key="1">
    <source>
        <dbReference type="EMBL" id="PXX80077.1"/>
    </source>
</evidence>
<dbReference type="AlphaFoldDB" id="A0A318LEK4"/>